<dbReference type="AlphaFoldDB" id="A0A7C4W0W1"/>
<evidence type="ECO:0000259" key="3">
    <source>
        <dbReference type="PROSITE" id="PS50110"/>
    </source>
</evidence>
<gene>
    <name evidence="5" type="ORF">ENT77_01945</name>
</gene>
<sequence length="453" mass="52259">MLAEGREMKKVLVVDDSDVWRSYLKNLLELNGYSVEVARDGLDGLNKFFSFLPDVVIVDHVMPKLNGIHFTRFIRSFSVFKRIGILMLTGADETVSPFWAKKSGVNAFVKKTAPQEDIERAILAFVAQPYAIEWTREIYKIHIEPYGELVDILDESLKKATLMDEILSYASYIFDEFTVFRKIYELFLELLEFEAVYFVVASLSRMRIYGFGKGELAAPEEVKRVLEMSSDLSIYSPVEEHFQGSRKMSENFVLEEIFSWYDELLGFVLFENPKFVEVTQKTLLYINDALGNLFMLVNDYYNLNKGLECDGITGTYTMTFFRTKLASSIDFAVRNDLPVTLVKTRIVNLREFVKRYGGTLANEFLKKLSEILQEFSQELVGRIKVDEFCNILIGAKSKRSQKTVDDIKNRISSLAEKDERFADVRIEFSLIEWNGESLGEMIEKIYSKGDMEL</sequence>
<dbReference type="SUPFAM" id="SSF52172">
    <property type="entry name" value="CheY-like"/>
    <property type="match status" value="1"/>
</dbReference>
<dbReference type="InterPro" id="IPR029787">
    <property type="entry name" value="Nucleotide_cyclase"/>
</dbReference>
<evidence type="ECO:0000313" key="5">
    <source>
        <dbReference type="EMBL" id="HGU39948.1"/>
    </source>
</evidence>
<dbReference type="SUPFAM" id="SSF55073">
    <property type="entry name" value="Nucleotide cyclase"/>
    <property type="match status" value="1"/>
</dbReference>
<dbReference type="Pfam" id="PF00990">
    <property type="entry name" value="GGDEF"/>
    <property type="match status" value="1"/>
</dbReference>
<feature type="domain" description="Response regulatory" evidence="3">
    <location>
        <begin position="10"/>
        <end position="126"/>
    </location>
</feature>
<dbReference type="PROSITE" id="PS50887">
    <property type="entry name" value="GGDEF"/>
    <property type="match status" value="1"/>
</dbReference>
<dbReference type="SMART" id="SM00448">
    <property type="entry name" value="REC"/>
    <property type="match status" value="1"/>
</dbReference>
<dbReference type="InterPro" id="IPR001789">
    <property type="entry name" value="Sig_transdc_resp-reg_receiver"/>
</dbReference>
<dbReference type="PANTHER" id="PTHR44591:SF3">
    <property type="entry name" value="RESPONSE REGULATORY DOMAIN-CONTAINING PROTEIN"/>
    <property type="match status" value="1"/>
</dbReference>
<name>A0A7C4W0W1_9BACT</name>
<dbReference type="Gene3D" id="3.30.70.270">
    <property type="match status" value="1"/>
</dbReference>
<proteinExistence type="predicted"/>
<reference evidence="5" key="1">
    <citation type="journal article" date="2020" name="mSystems">
        <title>Genome- and Community-Level Interaction Insights into Carbon Utilization and Element Cycling Functions of Hydrothermarchaeota in Hydrothermal Sediment.</title>
        <authorList>
            <person name="Zhou Z."/>
            <person name="Liu Y."/>
            <person name="Xu W."/>
            <person name="Pan J."/>
            <person name="Luo Z.H."/>
            <person name="Li M."/>
        </authorList>
    </citation>
    <scope>NUCLEOTIDE SEQUENCE [LARGE SCALE GENOMIC DNA]</scope>
    <source>
        <strain evidence="5">SpSt-609</strain>
    </source>
</reference>
<dbReference type="Gene3D" id="3.40.50.2300">
    <property type="match status" value="1"/>
</dbReference>
<feature type="domain" description="GGDEF" evidence="4">
    <location>
        <begin position="337"/>
        <end position="453"/>
    </location>
</feature>
<dbReference type="PROSITE" id="PS50110">
    <property type="entry name" value="RESPONSE_REGULATORY"/>
    <property type="match status" value="1"/>
</dbReference>
<dbReference type="EMBL" id="DSZY01000010">
    <property type="protein sequence ID" value="HGU39948.1"/>
    <property type="molecule type" value="Genomic_DNA"/>
</dbReference>
<dbReference type="InterPro" id="IPR011006">
    <property type="entry name" value="CheY-like_superfamily"/>
</dbReference>
<dbReference type="Pfam" id="PF00072">
    <property type="entry name" value="Response_reg"/>
    <property type="match status" value="1"/>
</dbReference>
<dbReference type="CDD" id="cd00156">
    <property type="entry name" value="REC"/>
    <property type="match status" value="1"/>
</dbReference>
<organism evidence="5">
    <name type="scientific">Fervidobacterium thailandense</name>
    <dbReference type="NCBI Taxonomy" id="1008305"/>
    <lineage>
        <taxon>Bacteria</taxon>
        <taxon>Thermotogati</taxon>
        <taxon>Thermotogota</taxon>
        <taxon>Thermotogae</taxon>
        <taxon>Thermotogales</taxon>
        <taxon>Fervidobacteriaceae</taxon>
        <taxon>Fervidobacterium</taxon>
    </lineage>
</organism>
<evidence type="ECO:0000259" key="4">
    <source>
        <dbReference type="PROSITE" id="PS50887"/>
    </source>
</evidence>
<protein>
    <submittedName>
        <fullName evidence="5">Response regulator</fullName>
    </submittedName>
</protein>
<accession>A0A7C4W0W1</accession>
<keyword evidence="1 2" id="KW-0597">Phosphoprotein</keyword>
<dbReference type="InterPro" id="IPR050595">
    <property type="entry name" value="Bact_response_regulator"/>
</dbReference>
<comment type="caution">
    <text evidence="5">The sequence shown here is derived from an EMBL/GenBank/DDBJ whole genome shotgun (WGS) entry which is preliminary data.</text>
</comment>
<dbReference type="GO" id="GO:0000160">
    <property type="term" value="P:phosphorelay signal transduction system"/>
    <property type="evidence" value="ECO:0007669"/>
    <property type="project" value="InterPro"/>
</dbReference>
<dbReference type="PANTHER" id="PTHR44591">
    <property type="entry name" value="STRESS RESPONSE REGULATOR PROTEIN 1"/>
    <property type="match status" value="1"/>
</dbReference>
<evidence type="ECO:0000256" key="2">
    <source>
        <dbReference type="PROSITE-ProRule" id="PRU00169"/>
    </source>
</evidence>
<evidence type="ECO:0000256" key="1">
    <source>
        <dbReference type="ARBA" id="ARBA00022553"/>
    </source>
</evidence>
<feature type="modified residue" description="4-aspartylphosphate" evidence="2">
    <location>
        <position position="59"/>
    </location>
</feature>
<dbReference type="InterPro" id="IPR043128">
    <property type="entry name" value="Rev_trsase/Diguanyl_cyclase"/>
</dbReference>
<dbReference type="InterPro" id="IPR000160">
    <property type="entry name" value="GGDEF_dom"/>
</dbReference>